<dbReference type="PANTHER" id="PTHR11214">
    <property type="entry name" value="BETA-1,3-N-ACETYLGLUCOSAMINYLTRANSFERASE"/>
    <property type="match status" value="1"/>
</dbReference>
<dbReference type="Pfam" id="PF01762">
    <property type="entry name" value="Galactosyl_T"/>
    <property type="match status" value="1"/>
</dbReference>
<sequence length="437" mass="48715">MLRALEPQTNPVSRERERGSETRWYNRVEGIETPVPADHNVTALLHTVLAWLCQQPLDPVIMQITPWWWPRARSRPRGNQLFVLLVLVTLSLAFVLLTTVHIRPGGTSCTTPIFLQNADPAEVAMYFTPRTQQVTYLVNRFLVEPDSRLICNSAPDLLILVPSPPGDIEVRDAVRQTWGSAVTGKWPFADLTGKVALVFLLGHRGLAGGGGTNLTALREESATHGDVLVGDFYDSYRNLTRKVLAGLNWATQRCPQAKFVLKADQDSFVNVERLLNLLKDISEVRPLSETMLGETLCTEPVVRDPTDRVTLDTGSYPFSMYPPYVRGGTYVLGGRLVPRLVNVSRYMPYLPVEDVFINGVLGRVLQVEHMHLPQVMQSVACPMTPCLFVKAGHFTSTDVDPDLMRSIWKVLQSGPSHCDGLRFVFSHACAWVSSVIS</sequence>
<keyword evidence="10" id="KW-0325">Glycoprotein</keyword>
<evidence type="ECO:0000256" key="3">
    <source>
        <dbReference type="ARBA" id="ARBA00022676"/>
    </source>
</evidence>
<keyword evidence="4" id="KW-0808">Transferase</keyword>
<dbReference type="InterPro" id="IPR002659">
    <property type="entry name" value="Glyco_trans_31"/>
</dbReference>
<protein>
    <recommendedName>
        <fullName evidence="11">Hexosyltransferase</fullName>
        <ecNumber evidence="11">2.4.1.-</ecNumber>
    </recommendedName>
</protein>
<dbReference type="Proteomes" id="UP001519460">
    <property type="component" value="Unassembled WGS sequence"/>
</dbReference>
<evidence type="ECO:0000256" key="11">
    <source>
        <dbReference type="RuleBase" id="RU363063"/>
    </source>
</evidence>
<organism evidence="12 13">
    <name type="scientific">Batillaria attramentaria</name>
    <dbReference type="NCBI Taxonomy" id="370345"/>
    <lineage>
        <taxon>Eukaryota</taxon>
        <taxon>Metazoa</taxon>
        <taxon>Spiralia</taxon>
        <taxon>Lophotrochozoa</taxon>
        <taxon>Mollusca</taxon>
        <taxon>Gastropoda</taxon>
        <taxon>Caenogastropoda</taxon>
        <taxon>Sorbeoconcha</taxon>
        <taxon>Cerithioidea</taxon>
        <taxon>Batillariidae</taxon>
        <taxon>Batillaria</taxon>
    </lineage>
</organism>
<evidence type="ECO:0000313" key="12">
    <source>
        <dbReference type="EMBL" id="KAK7502411.1"/>
    </source>
</evidence>
<keyword evidence="3 11" id="KW-0328">Glycosyltransferase</keyword>
<gene>
    <name evidence="12" type="ORF">BaRGS_00006364</name>
</gene>
<accession>A0ABD0LTL9</accession>
<comment type="caution">
    <text evidence="12">The sequence shown here is derived from an EMBL/GenBank/DDBJ whole genome shotgun (WGS) entry which is preliminary data.</text>
</comment>
<keyword evidence="7 11" id="KW-1133">Transmembrane helix</keyword>
<evidence type="ECO:0000313" key="13">
    <source>
        <dbReference type="Proteomes" id="UP001519460"/>
    </source>
</evidence>
<feature type="transmembrane region" description="Helical" evidence="11">
    <location>
        <begin position="81"/>
        <end position="102"/>
    </location>
</feature>
<keyword evidence="5 11" id="KW-0812">Transmembrane</keyword>
<dbReference type="PANTHER" id="PTHR11214:SF3">
    <property type="entry name" value="BETA-1,3-GALACTOSYLTRANSFERASE 6"/>
    <property type="match status" value="1"/>
</dbReference>
<comment type="subcellular location">
    <subcellularLocation>
        <location evidence="1 11">Golgi apparatus membrane</location>
        <topology evidence="1 11">Single-pass type II membrane protein</topology>
    </subcellularLocation>
</comment>
<name>A0ABD0LTL9_9CAEN</name>
<comment type="similarity">
    <text evidence="2 11">Belongs to the glycosyltransferase 31 family.</text>
</comment>
<dbReference type="Gene3D" id="3.90.550.50">
    <property type="match status" value="1"/>
</dbReference>
<reference evidence="12 13" key="1">
    <citation type="journal article" date="2023" name="Sci. Data">
        <title>Genome assembly of the Korean intertidal mud-creeper Batillaria attramentaria.</title>
        <authorList>
            <person name="Patra A.K."/>
            <person name="Ho P.T."/>
            <person name="Jun S."/>
            <person name="Lee S.J."/>
            <person name="Kim Y."/>
            <person name="Won Y.J."/>
        </authorList>
    </citation>
    <scope>NUCLEOTIDE SEQUENCE [LARGE SCALE GENOMIC DNA]</scope>
    <source>
        <strain evidence="12">Wonlab-2016</strain>
    </source>
</reference>
<evidence type="ECO:0000256" key="9">
    <source>
        <dbReference type="ARBA" id="ARBA00023136"/>
    </source>
</evidence>
<dbReference type="FunFam" id="3.90.550.50:FF:000001">
    <property type="entry name" value="Hexosyltransferase"/>
    <property type="match status" value="1"/>
</dbReference>
<evidence type="ECO:0000256" key="1">
    <source>
        <dbReference type="ARBA" id="ARBA00004323"/>
    </source>
</evidence>
<dbReference type="EMBL" id="JACVVK020000026">
    <property type="protein sequence ID" value="KAK7502411.1"/>
    <property type="molecule type" value="Genomic_DNA"/>
</dbReference>
<evidence type="ECO:0000256" key="5">
    <source>
        <dbReference type="ARBA" id="ARBA00022692"/>
    </source>
</evidence>
<evidence type="ECO:0000256" key="7">
    <source>
        <dbReference type="ARBA" id="ARBA00022989"/>
    </source>
</evidence>
<keyword evidence="13" id="KW-1185">Reference proteome</keyword>
<proteinExistence type="inferred from homology"/>
<dbReference type="AlphaFoldDB" id="A0ABD0LTL9"/>
<evidence type="ECO:0000256" key="6">
    <source>
        <dbReference type="ARBA" id="ARBA00022968"/>
    </source>
</evidence>
<dbReference type="EC" id="2.4.1.-" evidence="11"/>
<keyword evidence="6 11" id="KW-0735">Signal-anchor</keyword>
<evidence type="ECO:0000256" key="2">
    <source>
        <dbReference type="ARBA" id="ARBA00008661"/>
    </source>
</evidence>
<evidence type="ECO:0000256" key="10">
    <source>
        <dbReference type="ARBA" id="ARBA00023180"/>
    </source>
</evidence>
<evidence type="ECO:0000256" key="8">
    <source>
        <dbReference type="ARBA" id="ARBA00023034"/>
    </source>
</evidence>
<keyword evidence="9 11" id="KW-0472">Membrane</keyword>
<dbReference type="GO" id="GO:0000139">
    <property type="term" value="C:Golgi membrane"/>
    <property type="evidence" value="ECO:0007669"/>
    <property type="project" value="UniProtKB-SubCell"/>
</dbReference>
<dbReference type="GO" id="GO:0016757">
    <property type="term" value="F:glycosyltransferase activity"/>
    <property type="evidence" value="ECO:0007669"/>
    <property type="project" value="UniProtKB-KW"/>
</dbReference>
<keyword evidence="8 11" id="KW-0333">Golgi apparatus</keyword>
<evidence type="ECO:0000256" key="4">
    <source>
        <dbReference type="ARBA" id="ARBA00022679"/>
    </source>
</evidence>